<dbReference type="GO" id="GO:0016052">
    <property type="term" value="P:carbohydrate catabolic process"/>
    <property type="evidence" value="ECO:0007669"/>
    <property type="project" value="InterPro"/>
</dbReference>
<evidence type="ECO:0000313" key="12">
    <source>
        <dbReference type="EMBL" id="OAA59569.1"/>
    </source>
</evidence>
<dbReference type="STRING" id="1081102.A0A167SF47"/>
<evidence type="ECO:0000256" key="10">
    <source>
        <dbReference type="PIRNR" id="PIRNR016302"/>
    </source>
</evidence>
<comment type="similarity">
    <text evidence="3 10">Belongs to the glycosyl hydrolase 76 family.</text>
</comment>
<dbReference type="EC" id="3.2.1.101" evidence="4 10"/>
<evidence type="ECO:0000256" key="6">
    <source>
        <dbReference type="ARBA" id="ARBA00022801"/>
    </source>
</evidence>
<sequence length="473" mass="51064">MAPTLLRGLLVAAWASTATAQLNVDLSSAASVKAAMGTIAHNLMSYYKGNLSGATPGILPGPPPNGDYYWWEGGALWGTMVDYWHYTADTTYNAETEYSLIFQAGPPANSYMPPNWTASLGNDDQGFWGMSAMLAAETNFENPPDTSPQWLALAQAVFNTQAARWDTQYCNGGLRWQIPFANNGYDYKNSIANGILFNMGARLARYTDNATYADWAVKAYNWTQSIGFLDADYNIYDGGHVEHQCTDINKAQFSYIAAVFIQGSAFMYNYTNGDPVWEGRLKALTKRTFEYFFPNGVAIEPSCELPDHVQCTADMLSYKGYLHRWLAQATQMAPIMRDTILPVLKTSAAAAVKNCQADGTCGFRWTTSSYDGLTGAGQEMNALGALMGVMIDLEPTTVALTNKTGGTSVGNSAAGSDSTVTTATYAPLTTGDRAGASILTIVVIAGLVSMLGWMSTGESESFRFGLGKGKGML</sequence>
<dbReference type="GO" id="GO:0008496">
    <property type="term" value="F:mannan endo-1,6-alpha-mannosidase activity"/>
    <property type="evidence" value="ECO:0007669"/>
    <property type="project" value="UniProtKB-UniRule"/>
</dbReference>
<dbReference type="InterPro" id="IPR005198">
    <property type="entry name" value="Glyco_hydro_76"/>
</dbReference>
<dbReference type="OrthoDB" id="4187847at2759"/>
<feature type="chain" id="PRO_5007892217" description="Mannan endo-1,6-alpha-mannosidase" evidence="11">
    <location>
        <begin position="21"/>
        <end position="473"/>
    </location>
</feature>
<dbReference type="GO" id="GO:0012505">
    <property type="term" value="C:endomembrane system"/>
    <property type="evidence" value="ECO:0007669"/>
    <property type="project" value="UniProtKB-SubCell"/>
</dbReference>
<dbReference type="Pfam" id="PF03663">
    <property type="entry name" value="Glyco_hydro_76"/>
    <property type="match status" value="1"/>
</dbReference>
<keyword evidence="13" id="KW-1185">Reference proteome</keyword>
<keyword evidence="6 10" id="KW-0378">Hydrolase</keyword>
<comment type="catalytic activity">
    <reaction evidence="1 10">
        <text>Random hydrolysis of (1-&gt;6)-alpha-D-mannosidic linkages in unbranched (1-&gt;6)-mannans.</text>
        <dbReference type="EC" id="3.2.1.101"/>
    </reaction>
</comment>
<dbReference type="GO" id="GO:0009272">
    <property type="term" value="P:fungal-type cell wall biogenesis"/>
    <property type="evidence" value="ECO:0007669"/>
    <property type="project" value="TreeGrafter"/>
</dbReference>
<feature type="signal peptide" evidence="11">
    <location>
        <begin position="1"/>
        <end position="20"/>
    </location>
</feature>
<keyword evidence="8" id="KW-0325">Glycoprotein</keyword>
<gene>
    <name evidence="12" type="ORF">SPI_05767</name>
</gene>
<dbReference type="PANTHER" id="PTHR12145:SF36">
    <property type="entry name" value="MANNAN ENDO-1,6-ALPHA-MANNOSIDASE DCW1"/>
    <property type="match status" value="1"/>
</dbReference>
<keyword evidence="7" id="KW-0472">Membrane</keyword>
<evidence type="ECO:0000256" key="1">
    <source>
        <dbReference type="ARBA" id="ARBA00001452"/>
    </source>
</evidence>
<evidence type="ECO:0000256" key="8">
    <source>
        <dbReference type="ARBA" id="ARBA00023180"/>
    </source>
</evidence>
<dbReference type="Gene3D" id="1.50.10.20">
    <property type="match status" value="1"/>
</dbReference>
<dbReference type="SUPFAM" id="SSF48208">
    <property type="entry name" value="Six-hairpin glycosidases"/>
    <property type="match status" value="1"/>
</dbReference>
<comment type="caution">
    <text evidence="12">The sequence shown here is derived from an EMBL/GenBank/DDBJ whole genome shotgun (WGS) entry which is preliminary data.</text>
</comment>
<dbReference type="PANTHER" id="PTHR12145">
    <property type="entry name" value="MANNAN ENDO-1,6-ALPHA-MANNOSIDASE DCW1"/>
    <property type="match status" value="1"/>
</dbReference>
<protein>
    <recommendedName>
        <fullName evidence="4 10">Mannan endo-1,6-alpha-mannosidase</fullName>
        <ecNumber evidence="4 10">3.2.1.101</ecNumber>
    </recommendedName>
</protein>
<evidence type="ECO:0000256" key="11">
    <source>
        <dbReference type="SAM" id="SignalP"/>
    </source>
</evidence>
<dbReference type="FunFam" id="1.50.10.20:FF:000006">
    <property type="entry name" value="Mannan endo-1,6-alpha-mannosidase"/>
    <property type="match status" value="1"/>
</dbReference>
<evidence type="ECO:0000256" key="4">
    <source>
        <dbReference type="ARBA" id="ARBA00012350"/>
    </source>
</evidence>
<proteinExistence type="inferred from homology"/>
<accession>A0A167SF47</accession>
<evidence type="ECO:0000256" key="5">
    <source>
        <dbReference type="ARBA" id="ARBA00022729"/>
    </source>
</evidence>
<reference evidence="12 13" key="1">
    <citation type="journal article" date="2016" name="Genome Biol. Evol.">
        <title>Divergent and convergent evolution of fungal pathogenicity.</title>
        <authorList>
            <person name="Shang Y."/>
            <person name="Xiao G."/>
            <person name="Zheng P."/>
            <person name="Cen K."/>
            <person name="Zhan S."/>
            <person name="Wang C."/>
        </authorList>
    </citation>
    <scope>NUCLEOTIDE SEQUENCE [LARGE SCALE GENOMIC DNA]</scope>
    <source>
        <strain evidence="12 13">RCEF 264</strain>
    </source>
</reference>
<dbReference type="InterPro" id="IPR014480">
    <property type="entry name" value="Mannan-1_6-alpha_mannosidase"/>
</dbReference>
<dbReference type="InterPro" id="IPR008928">
    <property type="entry name" value="6-hairpin_glycosidase_sf"/>
</dbReference>
<dbReference type="AlphaFoldDB" id="A0A167SF47"/>
<dbReference type="Proteomes" id="UP000076874">
    <property type="component" value="Unassembled WGS sequence"/>
</dbReference>
<evidence type="ECO:0000256" key="9">
    <source>
        <dbReference type="ARBA" id="ARBA00023295"/>
    </source>
</evidence>
<keyword evidence="9 10" id="KW-0326">Glycosidase</keyword>
<name>A0A167SF47_9HYPO</name>
<evidence type="ECO:0000313" key="13">
    <source>
        <dbReference type="Proteomes" id="UP000076874"/>
    </source>
</evidence>
<organism evidence="12 13">
    <name type="scientific">Niveomyces insectorum RCEF 264</name>
    <dbReference type="NCBI Taxonomy" id="1081102"/>
    <lineage>
        <taxon>Eukaryota</taxon>
        <taxon>Fungi</taxon>
        <taxon>Dikarya</taxon>
        <taxon>Ascomycota</taxon>
        <taxon>Pezizomycotina</taxon>
        <taxon>Sordariomycetes</taxon>
        <taxon>Hypocreomycetidae</taxon>
        <taxon>Hypocreales</taxon>
        <taxon>Cordycipitaceae</taxon>
        <taxon>Niveomyces</taxon>
    </lineage>
</organism>
<comment type="subcellular location">
    <subcellularLocation>
        <location evidence="2">Endomembrane system</location>
    </subcellularLocation>
</comment>
<evidence type="ECO:0000256" key="7">
    <source>
        <dbReference type="ARBA" id="ARBA00023136"/>
    </source>
</evidence>
<evidence type="ECO:0000256" key="2">
    <source>
        <dbReference type="ARBA" id="ARBA00004308"/>
    </source>
</evidence>
<evidence type="ECO:0000256" key="3">
    <source>
        <dbReference type="ARBA" id="ARBA00009699"/>
    </source>
</evidence>
<dbReference type="EMBL" id="AZHD01000010">
    <property type="protein sequence ID" value="OAA59569.1"/>
    <property type="molecule type" value="Genomic_DNA"/>
</dbReference>
<dbReference type="PIRSF" id="PIRSF016302">
    <property type="entry name" value="Man_a_manosd"/>
    <property type="match status" value="1"/>
</dbReference>
<keyword evidence="5 11" id="KW-0732">Signal</keyword>